<dbReference type="RefSeq" id="WP_242163601.1">
    <property type="nucleotide sequence ID" value="NZ_JAJMLW010000001.1"/>
</dbReference>
<sequence length="512" mass="50594">MERDPLPHADRLPDAGEEPPAEAAVTPAPDAPAPRRRLSARGKRLVAAGAIAVVGALVGAGLAFASYLANVNQELTQGDKTVEEVEEIEEALAHHSDFTEPFYLLLIGSDARPDDPSMGARSDTNILARVDPVADQVTLVSIPRDTKVTIPGHGTCKFNAAYAYGGVPGVIRATNDLLGVEVAHYAEVNFDKLMELVDALGGVDVEVDVRIDDVKADYNTYDRHNVIEPGLQHLDGSHALTFARSRAFPDGDFTRTAHQRTLIMAIVNQALGLSPTQLPAVVEAGAKCVTTDLTIAQVLDLALQFRDAGDLVIYSAMLPSFTQNIGGVSYVINDAEATAEMMALVEAGEDPSGIVSTKSAADVGGSGAATAPSAPAAPAEPEQPAAPAAPEQPPAAQPGGDAGAGTISGKPGAGEGAGGDAKPPAGGDGGGTDAGAGKPGDGAGDGGSSGGSAGSGGTKPNGGAGSGDAGAGGGAVKPDAGAAGGKQPAGGAPAESSAPAGSAAGAAAGKAA</sequence>
<proteinExistence type="inferred from homology"/>
<comment type="caution">
    <text evidence="5">The sequence shown here is derived from an EMBL/GenBank/DDBJ whole genome shotgun (WGS) entry which is preliminary data.</text>
</comment>
<feature type="region of interest" description="Disordered" evidence="2">
    <location>
        <begin position="1"/>
        <end position="37"/>
    </location>
</feature>
<comment type="similarity">
    <text evidence="1">Belongs to the LytR/CpsA/Psr (LCP) family.</text>
</comment>
<reference evidence="5" key="1">
    <citation type="submission" date="2021-11" db="EMBL/GenBank/DDBJ databases">
        <title>A Novel Adlercreutzia Species, isolated from a Allomyrina dichotoma larva feces.</title>
        <authorList>
            <person name="Suh M.K."/>
        </authorList>
    </citation>
    <scope>NUCLEOTIDE SEQUENCE</scope>
    <source>
        <strain evidence="5">JBNU-10</strain>
    </source>
</reference>
<dbReference type="PANTHER" id="PTHR33392:SF6">
    <property type="entry name" value="POLYISOPRENYL-TEICHOIC ACID--PEPTIDOGLYCAN TEICHOIC ACID TRANSFERASE TAGU"/>
    <property type="match status" value="1"/>
</dbReference>
<name>A0ABS9WEZ5_9ACTN</name>
<dbReference type="PANTHER" id="PTHR33392">
    <property type="entry name" value="POLYISOPRENYL-TEICHOIC ACID--PEPTIDOGLYCAN TEICHOIC ACID TRANSFERASE TAGU"/>
    <property type="match status" value="1"/>
</dbReference>
<evidence type="ECO:0000259" key="4">
    <source>
        <dbReference type="Pfam" id="PF03816"/>
    </source>
</evidence>
<dbReference type="InterPro" id="IPR004474">
    <property type="entry name" value="LytR_CpsA_psr"/>
</dbReference>
<keyword evidence="3" id="KW-0472">Membrane</keyword>
<dbReference type="Gene3D" id="3.40.630.190">
    <property type="entry name" value="LCP protein"/>
    <property type="match status" value="1"/>
</dbReference>
<feature type="domain" description="Cell envelope-related transcriptional attenuator" evidence="4">
    <location>
        <begin position="121"/>
        <end position="270"/>
    </location>
</feature>
<gene>
    <name evidence="5" type="ORF">LPT13_03595</name>
</gene>
<keyword evidence="3" id="KW-0812">Transmembrane</keyword>
<evidence type="ECO:0000256" key="1">
    <source>
        <dbReference type="ARBA" id="ARBA00006068"/>
    </source>
</evidence>
<feature type="compositionally biased region" description="Basic and acidic residues" evidence="2">
    <location>
        <begin position="1"/>
        <end position="14"/>
    </location>
</feature>
<dbReference type="InterPro" id="IPR050922">
    <property type="entry name" value="LytR/CpsA/Psr_CW_biosynth"/>
</dbReference>
<dbReference type="Proteomes" id="UP001430755">
    <property type="component" value="Unassembled WGS sequence"/>
</dbReference>
<dbReference type="NCBIfam" id="TIGR00350">
    <property type="entry name" value="lytR_cpsA_psr"/>
    <property type="match status" value="1"/>
</dbReference>
<protein>
    <submittedName>
        <fullName evidence="5">LCP family protein</fullName>
    </submittedName>
</protein>
<evidence type="ECO:0000256" key="2">
    <source>
        <dbReference type="SAM" id="MobiDB-lite"/>
    </source>
</evidence>
<dbReference type="Pfam" id="PF03816">
    <property type="entry name" value="LytR_cpsA_psr"/>
    <property type="match status" value="1"/>
</dbReference>
<feature type="region of interest" description="Disordered" evidence="2">
    <location>
        <begin position="352"/>
        <end position="512"/>
    </location>
</feature>
<feature type="compositionally biased region" description="Low complexity" evidence="2">
    <location>
        <begin position="368"/>
        <end position="389"/>
    </location>
</feature>
<evidence type="ECO:0000256" key="3">
    <source>
        <dbReference type="SAM" id="Phobius"/>
    </source>
</evidence>
<evidence type="ECO:0000313" key="6">
    <source>
        <dbReference type="Proteomes" id="UP001430755"/>
    </source>
</evidence>
<keyword evidence="6" id="KW-1185">Reference proteome</keyword>
<feature type="transmembrane region" description="Helical" evidence="3">
    <location>
        <begin position="45"/>
        <end position="69"/>
    </location>
</feature>
<feature type="compositionally biased region" description="Low complexity" evidence="2">
    <location>
        <begin position="489"/>
        <end position="512"/>
    </location>
</feature>
<dbReference type="EMBL" id="JAJMLW010000001">
    <property type="protein sequence ID" value="MCI2241437.1"/>
    <property type="molecule type" value="Genomic_DNA"/>
</dbReference>
<keyword evidence="3" id="KW-1133">Transmembrane helix</keyword>
<evidence type="ECO:0000313" key="5">
    <source>
        <dbReference type="EMBL" id="MCI2241437.1"/>
    </source>
</evidence>
<feature type="compositionally biased region" description="Gly residues" evidence="2">
    <location>
        <begin position="426"/>
        <end position="475"/>
    </location>
</feature>
<organism evidence="5 6">
    <name type="scientific">Adlercreutzia faecimuris</name>
    <dbReference type="NCBI Taxonomy" id="2897341"/>
    <lineage>
        <taxon>Bacteria</taxon>
        <taxon>Bacillati</taxon>
        <taxon>Actinomycetota</taxon>
        <taxon>Coriobacteriia</taxon>
        <taxon>Eggerthellales</taxon>
        <taxon>Eggerthellaceae</taxon>
        <taxon>Adlercreutzia</taxon>
    </lineage>
</organism>
<accession>A0ABS9WEZ5</accession>